<dbReference type="Gene3D" id="3.40.50.150">
    <property type="entry name" value="Vaccinia Virus protein VP39"/>
    <property type="match status" value="1"/>
</dbReference>
<dbReference type="InterPro" id="IPR029063">
    <property type="entry name" value="SAM-dependent_MTases_sf"/>
</dbReference>
<evidence type="ECO:0000259" key="2">
    <source>
        <dbReference type="Pfam" id="PF13649"/>
    </source>
</evidence>
<evidence type="ECO:0000313" key="4">
    <source>
        <dbReference type="Proteomes" id="UP000231343"/>
    </source>
</evidence>
<evidence type="ECO:0000256" key="1">
    <source>
        <dbReference type="ARBA" id="ARBA00022679"/>
    </source>
</evidence>
<reference evidence="3 4" key="1">
    <citation type="submission" date="2017-09" db="EMBL/GenBank/DDBJ databases">
        <title>Depth-based differentiation of microbial function through sediment-hosted aquifers and enrichment of novel symbionts in the deep terrestrial subsurface.</title>
        <authorList>
            <person name="Probst A.J."/>
            <person name="Ladd B."/>
            <person name="Jarett J.K."/>
            <person name="Geller-Mcgrath D.E."/>
            <person name="Sieber C.M."/>
            <person name="Emerson J.B."/>
            <person name="Anantharaman K."/>
            <person name="Thomas B.C."/>
            <person name="Malmstrom R."/>
            <person name="Stieglmeier M."/>
            <person name="Klingl A."/>
            <person name="Woyke T."/>
            <person name="Ryan C.M."/>
            <person name="Banfield J.F."/>
        </authorList>
    </citation>
    <scope>NUCLEOTIDE SEQUENCE [LARGE SCALE GENOMIC DNA]</scope>
    <source>
        <strain evidence="3">CG08_land_8_20_14_0_20_45_16</strain>
    </source>
</reference>
<dbReference type="CDD" id="cd02440">
    <property type="entry name" value="AdoMet_MTases"/>
    <property type="match status" value="1"/>
</dbReference>
<sequence>MLISQEKIETNKKKMLERKEVYKQYGYDQDASRNFILDKSLPLKKPILEIGTGKGHMTVLLAKNAGRMITVDNSLADQEFARLNVAAEKVLDNVRFVVFDAAQLSYPDQGFGTVISVNAFHHFEKPFAVLAEMIRVCREKIVIADFNQEGFEMIRKLHRAEGHEHEERCGDFSLVGQYIEEYGFVVKKYDGCGQVMYVGEKSK</sequence>
<evidence type="ECO:0000313" key="3">
    <source>
        <dbReference type="EMBL" id="PIS28752.1"/>
    </source>
</evidence>
<feature type="domain" description="Methyltransferase" evidence="2">
    <location>
        <begin position="47"/>
        <end position="139"/>
    </location>
</feature>
<dbReference type="EMBL" id="PEYM01000117">
    <property type="protein sequence ID" value="PIS28752.1"/>
    <property type="molecule type" value="Genomic_DNA"/>
</dbReference>
<comment type="caution">
    <text evidence="3">The sequence shown here is derived from an EMBL/GenBank/DDBJ whole genome shotgun (WGS) entry which is preliminary data.</text>
</comment>
<organism evidence="3 4">
    <name type="scientific">Candidatus Saganbacteria bacterium CG08_land_8_20_14_0_20_45_16</name>
    <dbReference type="NCBI Taxonomy" id="2014293"/>
    <lineage>
        <taxon>Bacteria</taxon>
        <taxon>Bacillati</taxon>
        <taxon>Saganbacteria</taxon>
    </lineage>
</organism>
<dbReference type="PANTHER" id="PTHR43861">
    <property type="entry name" value="TRANS-ACONITATE 2-METHYLTRANSFERASE-RELATED"/>
    <property type="match status" value="1"/>
</dbReference>
<accession>A0A2H0XV10</accession>
<dbReference type="Pfam" id="PF13649">
    <property type="entry name" value="Methyltransf_25"/>
    <property type="match status" value="1"/>
</dbReference>
<dbReference type="InterPro" id="IPR041698">
    <property type="entry name" value="Methyltransf_25"/>
</dbReference>
<dbReference type="SUPFAM" id="SSF53335">
    <property type="entry name" value="S-adenosyl-L-methionine-dependent methyltransferases"/>
    <property type="match status" value="1"/>
</dbReference>
<dbReference type="AlphaFoldDB" id="A0A2H0XV10"/>
<dbReference type="GO" id="GO:0016740">
    <property type="term" value="F:transferase activity"/>
    <property type="evidence" value="ECO:0007669"/>
    <property type="project" value="UniProtKB-KW"/>
</dbReference>
<dbReference type="Proteomes" id="UP000231343">
    <property type="component" value="Unassembled WGS sequence"/>
</dbReference>
<keyword evidence="1" id="KW-0808">Transferase</keyword>
<gene>
    <name evidence="3" type="ORF">COT42_07065</name>
</gene>
<protein>
    <recommendedName>
        <fullName evidence="2">Methyltransferase domain-containing protein</fullName>
    </recommendedName>
</protein>
<name>A0A2H0XV10_UNCSA</name>
<proteinExistence type="predicted"/>